<dbReference type="SMART" id="SM00554">
    <property type="entry name" value="FAS1"/>
    <property type="match status" value="2"/>
</dbReference>
<feature type="chain" id="PRO_5032611240" description="FAS1 domain-containing protein" evidence="1">
    <location>
        <begin position="26"/>
        <end position="516"/>
    </location>
</feature>
<evidence type="ECO:0000256" key="1">
    <source>
        <dbReference type="SAM" id="SignalP"/>
    </source>
</evidence>
<reference evidence="3" key="1">
    <citation type="journal article" date="2020" name="bioRxiv">
        <title>Comparative genomics of Chlamydomonas.</title>
        <authorList>
            <person name="Craig R.J."/>
            <person name="Hasan A.R."/>
            <person name="Ness R.W."/>
            <person name="Keightley P.D."/>
        </authorList>
    </citation>
    <scope>NUCLEOTIDE SEQUENCE</scope>
    <source>
        <strain evidence="3">SAG 7.73</strain>
    </source>
</reference>
<dbReference type="PANTHER" id="PTHR10900">
    <property type="entry name" value="PERIOSTIN-RELATED"/>
    <property type="match status" value="1"/>
</dbReference>
<gene>
    <name evidence="3" type="ORF">HXX76_016113</name>
</gene>
<evidence type="ECO:0000259" key="2">
    <source>
        <dbReference type="PROSITE" id="PS50213"/>
    </source>
</evidence>
<dbReference type="EMBL" id="JAEHOC010000112">
    <property type="protein sequence ID" value="KAG2422353.1"/>
    <property type="molecule type" value="Genomic_DNA"/>
</dbReference>
<comment type="caution">
    <text evidence="3">The sequence shown here is derived from an EMBL/GenBank/DDBJ whole genome shotgun (WGS) entry which is preliminary data.</text>
</comment>
<name>A0A835VQQ5_CHLIN</name>
<evidence type="ECO:0000313" key="3">
    <source>
        <dbReference type="EMBL" id="KAG2422353.1"/>
    </source>
</evidence>
<protein>
    <recommendedName>
        <fullName evidence="2">FAS1 domain-containing protein</fullName>
    </recommendedName>
</protein>
<dbReference type="PANTHER" id="PTHR10900:SF77">
    <property type="entry name" value="FI19380P1"/>
    <property type="match status" value="1"/>
</dbReference>
<feature type="signal peptide" evidence="1">
    <location>
        <begin position="1"/>
        <end position="25"/>
    </location>
</feature>
<proteinExistence type="predicted"/>
<accession>A0A835VQQ5</accession>
<sequence>MARSSHGLLSLAGLLVGLAAYGANAQSGNFTTFADFVAAYNGTDLTIFTAALNKTGLSSTIASFNGTIFIPNDAAFTSFATSLGLANATALLNLSQDVLTSLLKYHVLPLKVDITTPSFLVSSNLSTPTAAAAMYSKLVTLQTPTATASLVSSVTIPFTSAGNASVAVITQVMAWWYSTIADAINDNSRFNQLEVALMNNGLWAGLSDESLRLVVFAPENSALLGVRTDFNIDMKPNSTMATNMMTYMQTYNDVWQNTNFTANVNANYTFTSIYNNMTVVANQTGANKVAVRSMGSVAQLTGGTIQIGGPYPKSLIHVMGYPLIPTTTNIWALIEKDPNFSVLVSLFLKEGKEYQRLQERIVNGQTTSTATPYTLMAPNNAALNKFAANYNTVVGNLTDLIGANNLAAFLRNHIIIGSYNTANLTAGVQLSSIQTTTKKIVVTTSGSTIYLAADKTIGTVIAPFNNAVAYGWTYVQVLDYPLVPEVVTLPSGGSAGTVLPSLMVVLMGLVAALMML</sequence>
<dbReference type="InterPro" id="IPR000782">
    <property type="entry name" value="FAS1_domain"/>
</dbReference>
<dbReference type="Gene3D" id="2.30.180.10">
    <property type="entry name" value="FAS1 domain"/>
    <property type="match status" value="3"/>
</dbReference>
<dbReference type="Pfam" id="PF02469">
    <property type="entry name" value="Fasciclin"/>
    <property type="match status" value="2"/>
</dbReference>
<keyword evidence="4" id="KW-1185">Reference proteome</keyword>
<dbReference type="InterPro" id="IPR036378">
    <property type="entry name" value="FAS1_dom_sf"/>
</dbReference>
<dbReference type="OrthoDB" id="562368at2759"/>
<keyword evidence="1" id="KW-0732">Signal</keyword>
<dbReference type="InterPro" id="IPR050904">
    <property type="entry name" value="Adhesion/Biosynth-related"/>
</dbReference>
<dbReference type="SUPFAM" id="SSF82153">
    <property type="entry name" value="FAS1 domain"/>
    <property type="match status" value="2"/>
</dbReference>
<dbReference type="PROSITE" id="PS50213">
    <property type="entry name" value="FAS1"/>
    <property type="match status" value="2"/>
</dbReference>
<evidence type="ECO:0000313" key="4">
    <source>
        <dbReference type="Proteomes" id="UP000650467"/>
    </source>
</evidence>
<dbReference type="GO" id="GO:0005615">
    <property type="term" value="C:extracellular space"/>
    <property type="evidence" value="ECO:0007669"/>
    <property type="project" value="TreeGrafter"/>
</dbReference>
<dbReference type="AlphaFoldDB" id="A0A835VQQ5"/>
<feature type="domain" description="FAS1" evidence="2">
    <location>
        <begin position="32"/>
        <end position="173"/>
    </location>
</feature>
<organism evidence="3 4">
    <name type="scientific">Chlamydomonas incerta</name>
    <dbReference type="NCBI Taxonomy" id="51695"/>
    <lineage>
        <taxon>Eukaryota</taxon>
        <taxon>Viridiplantae</taxon>
        <taxon>Chlorophyta</taxon>
        <taxon>core chlorophytes</taxon>
        <taxon>Chlorophyceae</taxon>
        <taxon>CS clade</taxon>
        <taxon>Chlamydomonadales</taxon>
        <taxon>Chlamydomonadaceae</taxon>
        <taxon>Chlamydomonas</taxon>
    </lineage>
</organism>
<dbReference type="Proteomes" id="UP000650467">
    <property type="component" value="Unassembled WGS sequence"/>
</dbReference>
<feature type="domain" description="FAS1" evidence="2">
    <location>
        <begin position="327"/>
        <end position="476"/>
    </location>
</feature>